<sequence length="76" mass="8871">MDAYNDYNDYNESLLWYRCYTNFVDSLQKSNCCEKDIEGINDIGLRINKFQLIRKTLLEPDIANAEIQAINSDLSN</sequence>
<name>A0ABR3G3V6_9PEZI</name>
<protein>
    <recommendedName>
        <fullName evidence="3">PIR Superfamily Protein</fullName>
    </recommendedName>
</protein>
<evidence type="ECO:0000313" key="1">
    <source>
        <dbReference type="EMBL" id="KAL0630622.1"/>
    </source>
</evidence>
<accession>A0ABR3G3V6</accession>
<dbReference type="EMBL" id="JBBBZM010000467">
    <property type="protein sequence ID" value="KAL0630622.1"/>
    <property type="molecule type" value="Genomic_DNA"/>
</dbReference>
<proteinExistence type="predicted"/>
<keyword evidence="2" id="KW-1185">Reference proteome</keyword>
<dbReference type="Proteomes" id="UP001447188">
    <property type="component" value="Unassembled WGS sequence"/>
</dbReference>
<comment type="caution">
    <text evidence="1">The sequence shown here is derived from an EMBL/GenBank/DDBJ whole genome shotgun (WGS) entry which is preliminary data.</text>
</comment>
<organism evidence="1 2">
    <name type="scientific">Discina gigas</name>
    <dbReference type="NCBI Taxonomy" id="1032678"/>
    <lineage>
        <taxon>Eukaryota</taxon>
        <taxon>Fungi</taxon>
        <taxon>Dikarya</taxon>
        <taxon>Ascomycota</taxon>
        <taxon>Pezizomycotina</taxon>
        <taxon>Pezizomycetes</taxon>
        <taxon>Pezizales</taxon>
        <taxon>Discinaceae</taxon>
        <taxon>Discina</taxon>
    </lineage>
</organism>
<feature type="non-terminal residue" evidence="1">
    <location>
        <position position="76"/>
    </location>
</feature>
<evidence type="ECO:0008006" key="3">
    <source>
        <dbReference type="Google" id="ProtNLM"/>
    </source>
</evidence>
<evidence type="ECO:0000313" key="2">
    <source>
        <dbReference type="Proteomes" id="UP001447188"/>
    </source>
</evidence>
<gene>
    <name evidence="1" type="ORF">Q9L58_010532</name>
</gene>
<reference evidence="1 2" key="1">
    <citation type="submission" date="2024-02" db="EMBL/GenBank/DDBJ databases">
        <title>Discinaceae phylogenomics.</title>
        <authorList>
            <person name="Dirks A.C."/>
            <person name="James T.Y."/>
        </authorList>
    </citation>
    <scope>NUCLEOTIDE SEQUENCE [LARGE SCALE GENOMIC DNA]</scope>
    <source>
        <strain evidence="1 2">ACD0624</strain>
    </source>
</reference>